<evidence type="ECO:0000256" key="1">
    <source>
        <dbReference type="ARBA" id="ARBA00010879"/>
    </source>
</evidence>
<dbReference type="SUPFAM" id="SSF50630">
    <property type="entry name" value="Acid proteases"/>
    <property type="match status" value="1"/>
</dbReference>
<keyword evidence="8" id="KW-0255">Endonuclease</keyword>
<sequence>MPQGKLANKKSWVQGATGMSQYSWTTRTVDLGPGRVSHSFMVIPECPYPLLGRDLLTKIGAQITFRQGGPQVTDGEGHPIQVLTMRLEDEYRLHQKASPVEGSMDEWLQEFPTAWAETGGVGLAAHRAPVLGELKPGEGPVRVKQYPMPQEARKGIQPHVWRLRGLGVLVPCQSAWNTLLLPVKKPHTNDYRPVQDLREVNKRVMDIHPTVPNPYSLLSSLAPSRVWYTVLDLKDAFFSLPLAPHSQPLFAFEWHDLEEGYSGQLTWTRLPQGFKNSPTIFDEALHEDLGEYRRTHPNLTLLQYVDDILIAADTAEDCKQGTRDLLASLGALGYRASAKKAQICRERVSYLGYILEGGQQRPSDARKETVLKIPTPASRRKVREFLGSAGYCRLWIPGFAEIARPLYEATKEGKAFEWTEREETAFKQFKKALLSAPALGLPDIEALPSLHEHKGIAKGVLTQTIGPWSRPVAYLSKKLDPVAAGWPPCLRIIAATALLVKDADKLTLGQEVWITTPHAIEGVLRQPPDRWRATHSLLLSPPRARFLPSAALNPATLLPDPDLDAPLHDCAGILEQVHGLRKDLTDQPLPDADVTWFTDGSSFVRDGSRYAGAAVVTETNTVWAEALPSGTSAQRAELVALTKALTLGVGRRLNIYTDSRYAFATAHVHGTIYQERGLLTAEGPRGPSTASSARIFPGGVTEASPSTGGEGVVVYTTRGAHTARPAWSLHDKSHAPVHSPGAHKLKDLIRHARIKIHQQDIKIEPVNSQMREPGRVKKEPGSEEPSLEHNGRSTSLRLNQENTFSGRVEAYPTKHETAQTVAKKLLEDILPRGLQRVHEDIWPCLRAIYEAGPTPTPHQYRPGDWVFIKRHRRETLEPRWKGPYVVVLTTPTALKVDGVATWVHHTHVRPADPSAVQENFITRWSIDQDQRNPLKLKLRRARPA</sequence>
<dbReference type="InterPro" id="IPR040643">
    <property type="entry name" value="MLVIN_C"/>
</dbReference>
<dbReference type="InterPro" id="IPR041577">
    <property type="entry name" value="RT_RNaseH_2"/>
</dbReference>
<feature type="compositionally biased region" description="Basic and acidic residues" evidence="13">
    <location>
        <begin position="772"/>
        <end position="791"/>
    </location>
</feature>
<keyword evidence="11" id="KW-0695">RNA-directed DNA polymerase</keyword>
<dbReference type="Gene3D" id="3.10.10.10">
    <property type="entry name" value="HIV Type 1 Reverse Transcriptase, subunit A, domain 1"/>
    <property type="match status" value="1"/>
</dbReference>
<comment type="similarity">
    <text evidence="1">Belongs to the beta type-B retroviral polymerase family. HERV class-II K(HML-2) pol subfamily.</text>
</comment>
<dbReference type="Proteomes" id="UP001177744">
    <property type="component" value="Unassembled WGS sequence"/>
</dbReference>
<evidence type="ECO:0000256" key="2">
    <source>
        <dbReference type="ARBA" id="ARBA00012180"/>
    </source>
</evidence>
<feature type="region of interest" description="Disordered" evidence="13">
    <location>
        <begin position="764"/>
        <end position="795"/>
    </location>
</feature>
<dbReference type="FunFam" id="3.30.70.270:FF:000020">
    <property type="entry name" value="Transposon Tf2-6 polyprotein-like Protein"/>
    <property type="match status" value="1"/>
</dbReference>
<dbReference type="PROSITE" id="PS50878">
    <property type="entry name" value="RT_POL"/>
    <property type="match status" value="1"/>
</dbReference>
<evidence type="ECO:0000256" key="8">
    <source>
        <dbReference type="ARBA" id="ARBA00022759"/>
    </source>
</evidence>
<evidence type="ECO:0000256" key="5">
    <source>
        <dbReference type="ARBA" id="ARBA00022679"/>
    </source>
</evidence>
<dbReference type="PANTHER" id="PTHR33064:SF29">
    <property type="entry name" value="PEPTIDASE A2 DOMAIN-CONTAINING PROTEIN-RELATED"/>
    <property type="match status" value="1"/>
</dbReference>
<dbReference type="InterPro" id="IPR012337">
    <property type="entry name" value="RNaseH-like_sf"/>
</dbReference>
<dbReference type="InterPro" id="IPR036397">
    <property type="entry name" value="RNaseH_sf"/>
</dbReference>
<evidence type="ECO:0000256" key="3">
    <source>
        <dbReference type="ARBA" id="ARBA00012493"/>
    </source>
</evidence>
<dbReference type="GO" id="GO:0006508">
    <property type="term" value="P:proteolysis"/>
    <property type="evidence" value="ECO:0007669"/>
    <property type="project" value="InterPro"/>
</dbReference>
<dbReference type="Pfam" id="PF00075">
    <property type="entry name" value="RNase_H"/>
    <property type="match status" value="1"/>
</dbReference>
<name>A0AA40LHV6_CNENI</name>
<keyword evidence="10" id="KW-0694">RNA-binding</keyword>
<keyword evidence="7" id="KW-0540">Nuclease</keyword>
<evidence type="ECO:0000256" key="7">
    <source>
        <dbReference type="ARBA" id="ARBA00022722"/>
    </source>
</evidence>
<feature type="domain" description="Peptidase A2" evidence="14">
    <location>
        <begin position="1"/>
        <end position="55"/>
    </location>
</feature>
<dbReference type="Gene3D" id="2.40.70.10">
    <property type="entry name" value="Acid Proteases"/>
    <property type="match status" value="1"/>
</dbReference>
<dbReference type="SUPFAM" id="SSF56672">
    <property type="entry name" value="DNA/RNA polymerases"/>
    <property type="match status" value="1"/>
</dbReference>
<evidence type="ECO:0000259" key="16">
    <source>
        <dbReference type="PROSITE" id="PS50879"/>
    </source>
</evidence>
<proteinExistence type="inferred from homology"/>
<evidence type="ECO:0000256" key="9">
    <source>
        <dbReference type="ARBA" id="ARBA00022801"/>
    </source>
</evidence>
<dbReference type="CDD" id="cd03715">
    <property type="entry name" value="RT_ZFREV_like"/>
    <property type="match status" value="1"/>
</dbReference>
<evidence type="ECO:0000313" key="18">
    <source>
        <dbReference type="Proteomes" id="UP001177744"/>
    </source>
</evidence>
<comment type="caution">
    <text evidence="17">The sequence shown here is derived from an EMBL/GenBank/DDBJ whole genome shotgun (WGS) entry which is preliminary data.</text>
</comment>
<dbReference type="InterPro" id="IPR018061">
    <property type="entry name" value="Retropepsins"/>
</dbReference>
<feature type="domain" description="RNase H type-1" evidence="16">
    <location>
        <begin position="590"/>
        <end position="754"/>
    </location>
</feature>
<evidence type="ECO:0000259" key="15">
    <source>
        <dbReference type="PROSITE" id="PS50878"/>
    </source>
</evidence>
<organism evidence="17 18">
    <name type="scientific">Cnephaeus nilssonii</name>
    <name type="common">Northern bat</name>
    <name type="synonym">Eptesicus nilssonii</name>
    <dbReference type="NCBI Taxonomy" id="3371016"/>
    <lineage>
        <taxon>Eukaryota</taxon>
        <taxon>Metazoa</taxon>
        <taxon>Chordata</taxon>
        <taxon>Craniata</taxon>
        <taxon>Vertebrata</taxon>
        <taxon>Euteleostomi</taxon>
        <taxon>Mammalia</taxon>
        <taxon>Eutheria</taxon>
        <taxon>Laurasiatheria</taxon>
        <taxon>Chiroptera</taxon>
        <taxon>Yangochiroptera</taxon>
        <taxon>Vespertilionidae</taxon>
        <taxon>Cnephaeus</taxon>
    </lineage>
</organism>
<dbReference type="InterPro" id="IPR043502">
    <property type="entry name" value="DNA/RNA_pol_sf"/>
</dbReference>
<dbReference type="Gene3D" id="3.10.20.370">
    <property type="match status" value="1"/>
</dbReference>
<dbReference type="InterPro" id="IPR021109">
    <property type="entry name" value="Peptidase_aspartic_dom_sf"/>
</dbReference>
<dbReference type="EMBL" id="JAULJE010000018">
    <property type="protein sequence ID" value="KAK1332203.1"/>
    <property type="molecule type" value="Genomic_DNA"/>
</dbReference>
<evidence type="ECO:0000256" key="10">
    <source>
        <dbReference type="ARBA" id="ARBA00022884"/>
    </source>
</evidence>
<gene>
    <name evidence="17" type="ORF">QTO34_006875</name>
</gene>
<keyword evidence="5" id="KW-0808">Transferase</keyword>
<dbReference type="PROSITE" id="PS50879">
    <property type="entry name" value="RNASE_H_1"/>
    <property type="match status" value="1"/>
</dbReference>
<dbReference type="Pfam" id="PF00078">
    <property type="entry name" value="RVT_1"/>
    <property type="match status" value="1"/>
</dbReference>
<evidence type="ECO:0000256" key="12">
    <source>
        <dbReference type="ARBA" id="ARBA00023172"/>
    </source>
</evidence>
<feature type="domain" description="Reverse transcriptase" evidence="15">
    <location>
        <begin position="164"/>
        <end position="355"/>
    </location>
</feature>
<dbReference type="GO" id="GO:0004523">
    <property type="term" value="F:RNA-DNA hybrid ribonuclease activity"/>
    <property type="evidence" value="ECO:0007669"/>
    <property type="project" value="UniProtKB-EC"/>
</dbReference>
<dbReference type="Pfam" id="PF18697">
    <property type="entry name" value="MLVIN_C"/>
    <property type="match status" value="1"/>
</dbReference>
<dbReference type="EC" id="3.1.26.4" evidence="2"/>
<keyword evidence="9" id="KW-0378">Hydrolase</keyword>
<keyword evidence="18" id="KW-1185">Reference proteome</keyword>
<dbReference type="EC" id="2.7.7.49" evidence="3"/>
<dbReference type="Pfam" id="PF00077">
    <property type="entry name" value="RVP"/>
    <property type="match status" value="1"/>
</dbReference>
<evidence type="ECO:0000256" key="11">
    <source>
        <dbReference type="ARBA" id="ARBA00022918"/>
    </source>
</evidence>
<dbReference type="InterPro" id="IPR051320">
    <property type="entry name" value="Viral_Replic_Matur_Polypro"/>
</dbReference>
<accession>A0AA40LHV6</accession>
<dbReference type="InterPro" id="IPR001995">
    <property type="entry name" value="Peptidase_A2_cat"/>
</dbReference>
<dbReference type="InterPro" id="IPR043128">
    <property type="entry name" value="Rev_trsase/Diguanyl_cyclase"/>
</dbReference>
<dbReference type="SUPFAM" id="SSF53098">
    <property type="entry name" value="Ribonuclease H-like"/>
    <property type="match status" value="1"/>
</dbReference>
<evidence type="ECO:0000313" key="17">
    <source>
        <dbReference type="EMBL" id="KAK1332203.1"/>
    </source>
</evidence>
<reference evidence="17" key="1">
    <citation type="submission" date="2023-06" db="EMBL/GenBank/DDBJ databases">
        <title>Reference genome for the Northern bat (Eptesicus nilssonii), a most northern bat species.</title>
        <authorList>
            <person name="Laine V.N."/>
            <person name="Pulliainen A.T."/>
            <person name="Lilley T.M."/>
        </authorList>
    </citation>
    <scope>NUCLEOTIDE SEQUENCE</scope>
    <source>
        <strain evidence="17">BLF_Eptnil</strain>
        <tissue evidence="17">Kidney</tissue>
    </source>
</reference>
<dbReference type="Gene3D" id="3.30.70.270">
    <property type="match status" value="2"/>
</dbReference>
<dbReference type="CDD" id="cd09273">
    <property type="entry name" value="RNase_HI_RT_Bel"/>
    <property type="match status" value="1"/>
</dbReference>
<dbReference type="Gene3D" id="2.30.30.850">
    <property type="match status" value="1"/>
</dbReference>
<dbReference type="GO" id="GO:0003964">
    <property type="term" value="F:RNA-directed DNA polymerase activity"/>
    <property type="evidence" value="ECO:0007669"/>
    <property type="project" value="UniProtKB-KW"/>
</dbReference>
<dbReference type="GO" id="GO:0004190">
    <property type="term" value="F:aspartic-type endopeptidase activity"/>
    <property type="evidence" value="ECO:0007669"/>
    <property type="project" value="InterPro"/>
</dbReference>
<evidence type="ECO:0000256" key="13">
    <source>
        <dbReference type="SAM" id="MobiDB-lite"/>
    </source>
</evidence>
<dbReference type="PANTHER" id="PTHR33064">
    <property type="entry name" value="POL PROTEIN"/>
    <property type="match status" value="1"/>
</dbReference>
<evidence type="ECO:0000256" key="4">
    <source>
        <dbReference type="ARBA" id="ARBA00018735"/>
    </source>
</evidence>
<dbReference type="Gene3D" id="3.30.420.10">
    <property type="entry name" value="Ribonuclease H-like superfamily/Ribonuclease H"/>
    <property type="match status" value="1"/>
</dbReference>
<dbReference type="AlphaFoldDB" id="A0AA40LHV6"/>
<keyword evidence="6" id="KW-0548">Nucleotidyltransferase</keyword>
<dbReference type="InterPro" id="IPR002156">
    <property type="entry name" value="RNaseH_domain"/>
</dbReference>
<feature type="region of interest" description="Disordered" evidence="13">
    <location>
        <begin position="683"/>
        <end position="709"/>
    </location>
</feature>
<protein>
    <recommendedName>
        <fullName evidence="4">Gag-Pol polyprotein</fullName>
        <ecNumber evidence="3">2.7.7.49</ecNumber>
        <ecNumber evidence="2">3.1.26.4</ecNumber>
    </recommendedName>
</protein>
<evidence type="ECO:0000259" key="14">
    <source>
        <dbReference type="PROSITE" id="PS50175"/>
    </source>
</evidence>
<dbReference type="GO" id="GO:0006310">
    <property type="term" value="P:DNA recombination"/>
    <property type="evidence" value="ECO:0007669"/>
    <property type="project" value="UniProtKB-KW"/>
</dbReference>
<dbReference type="Pfam" id="PF17919">
    <property type="entry name" value="RT_RNaseH_2"/>
    <property type="match status" value="1"/>
</dbReference>
<dbReference type="InterPro" id="IPR000477">
    <property type="entry name" value="RT_dom"/>
</dbReference>
<dbReference type="PROSITE" id="PS50175">
    <property type="entry name" value="ASP_PROT_RETROV"/>
    <property type="match status" value="1"/>
</dbReference>
<evidence type="ECO:0000256" key="6">
    <source>
        <dbReference type="ARBA" id="ARBA00022695"/>
    </source>
</evidence>
<dbReference type="GO" id="GO:0003723">
    <property type="term" value="F:RNA binding"/>
    <property type="evidence" value="ECO:0007669"/>
    <property type="project" value="UniProtKB-KW"/>
</dbReference>
<keyword evidence="12" id="KW-0233">DNA recombination</keyword>